<dbReference type="InterPro" id="IPR010816">
    <property type="entry name" value="Het-C"/>
</dbReference>
<dbReference type="SUPFAM" id="SSF69279">
    <property type="entry name" value="Phage tail proteins"/>
    <property type="match status" value="1"/>
</dbReference>
<dbReference type="SUPFAM" id="SSF69255">
    <property type="entry name" value="gp5 N-terminal domain-like"/>
    <property type="match status" value="1"/>
</dbReference>
<dbReference type="EMBL" id="JBBMQX010000001">
    <property type="protein sequence ID" value="MEM5531304.1"/>
    <property type="molecule type" value="Genomic_DNA"/>
</dbReference>
<sequence length="1420" mass="157464">MTKSNFFLKVNDKDFNVTYLHGYEKINKGFSYSLTVESSVKINTDILLANASVIFVNKNKRYREQCGLITSVTNMGVFNNLHRFKINIQDRLSTLKDTSNSKVFITVNVQDVLNYLAQKAGYSSGQIVFRTSSALPHLKQCVQAMESDWAFFNRLMSQHGLFYWIESESNTETLVISDSNLNSPYLSTGVLEVKANAGMNAQYWGNFVGFMHSEVTQTLYNNAAQSNAHGQFQKVASNSQSFFEPAANSDAEASAQTQSFSNALATHNKLVTLTGNVSDVFAGCSISLDDNMGFASGDLLCIAIEHTLNQANDESSHEGETHYHCVAQFIERGTPYKAMPEPHTPKPMVFPATVESLTSNAFVDEHGQYRIRTEFDKTARPVIQSSPALKKLALYACENQPQATGWHFPLVGGSEVLIGCINNDPNNTFIMGFALNADQPSVVTAANPTHNRLLSAAQNELMFDDDKDVPKVILQTLASEHYIELNAIKSGRQFIQWISQLGTINLHAGRDLCLETEQNNVQFVIKNNQFIDVKNTVSQTTTNSHVNYQSGGSQAFSGKNATLTSENEISLLTGRAVKVHAQSDILLKTNNSDLKLNVPNGSTFLQTNDNISITGSGNGDLIIHNAGGEIKLDSQGNVDITATNVLTLDGTFITFDGPVDYDITSPQTARAPSNASPANISQVTAFDLSDSSIKTNDIIEYSFSSSFAREQLYLLAEQIAEVPFITSMAATFGSDIPIAVYQAFYRAASDKQLPNIEIKVEPHLIYGHLAAFDNTNNCILLTNPLIEKALADNEGKALMLSALLEEYGHGLDYYLRNTLSNVGGDAKQDEGAIFAYRLLDLELFQSNNIEIGNLSSPDSSGPLVYDNANIANMLNNVNQQHQTDDGMAKQFEFFGAGTGDDKNPASYGHRSIEFVLADLNFDPRKDLPIIYFGNWLRDFSQFIDPAIVRPSKDVLKRLQNSGHLKPELDTIRLSRNALTELVAILALKEFSRFGEDIGKFCYKYVTPQTLGVYRAEEHMDNPKSETNGQFDNSIIDSDFAKPYIESQIAINPLTGLKNYINTPVAGQSFDTAVQYMTTQLKLAMQFGDTNKGKIHFGQALHVLEDYFSHSNFIEVSIIKLGQEGRFATEELNQLASSVYPVVDLPNKNSRIPIVTGRFGQTDVLASIGPKMADLFKDSIEEFKMAKPGVRTASDIAIKVILADLAASQTADTKKDNTQYQGLDFVDILAKYEQFLAWRDELTKAKNDFVADLILKMLHYSSEIFILVSSFAIHHIIETVSHQIDDAQTLISKTGTDPTHSQLAKDHDVHPFHEIAALVAREAVAVAGKAIKGFWEGDKSVNPILLTNSIIQHPDLMTLFEKEIIEWSNENEDKIRKGTYKTSVDEVHDHFNEQSKTLKDKINQTQSNFSTLFRDIYDYFN</sequence>
<dbReference type="Pfam" id="PF07217">
    <property type="entry name" value="Het-C"/>
    <property type="match status" value="1"/>
</dbReference>
<dbReference type="Proteomes" id="UP001457661">
    <property type="component" value="Unassembled WGS sequence"/>
</dbReference>
<protein>
    <submittedName>
        <fullName evidence="1">HET-C-related protein</fullName>
    </submittedName>
</protein>
<name>A0ABU9TDH9_9GAMM</name>
<proteinExistence type="predicted"/>
<dbReference type="Gene3D" id="4.10.220.110">
    <property type="match status" value="1"/>
</dbReference>
<gene>
    <name evidence="1" type="ORF">WNY57_02550</name>
</gene>
<dbReference type="Gene3D" id="2.30.110.50">
    <property type="match status" value="1"/>
</dbReference>
<organism evidence="1 2">
    <name type="scientific">Pseudoalteromonas arctica</name>
    <dbReference type="NCBI Taxonomy" id="394751"/>
    <lineage>
        <taxon>Bacteria</taxon>
        <taxon>Pseudomonadati</taxon>
        <taxon>Pseudomonadota</taxon>
        <taxon>Gammaproteobacteria</taxon>
        <taxon>Alteromonadales</taxon>
        <taxon>Pseudoalteromonadaceae</taxon>
        <taxon>Pseudoalteromonas</taxon>
    </lineage>
</organism>
<comment type="caution">
    <text evidence="1">The sequence shown here is derived from an EMBL/GenBank/DDBJ whole genome shotgun (WGS) entry which is preliminary data.</text>
</comment>
<dbReference type="Gene3D" id="3.55.50.10">
    <property type="entry name" value="Baseplate protein-like domains"/>
    <property type="match status" value="1"/>
</dbReference>
<keyword evidence="2" id="KW-1185">Reference proteome</keyword>
<reference evidence="1 2" key="1">
    <citation type="submission" date="2024-03" db="EMBL/GenBank/DDBJ databases">
        <title>Community enrichment and isolation of bacterial strains for fucoidan degradation.</title>
        <authorList>
            <person name="Sichert A."/>
        </authorList>
    </citation>
    <scope>NUCLEOTIDE SEQUENCE [LARGE SCALE GENOMIC DNA]</scope>
    <source>
        <strain evidence="1 2">AS26</strain>
    </source>
</reference>
<accession>A0ABU9TDH9</accession>
<evidence type="ECO:0000313" key="2">
    <source>
        <dbReference type="Proteomes" id="UP001457661"/>
    </source>
</evidence>
<dbReference type="RefSeq" id="WP_342879045.1">
    <property type="nucleotide sequence ID" value="NZ_JBBMQX010000001.1"/>
</dbReference>
<evidence type="ECO:0000313" key="1">
    <source>
        <dbReference type="EMBL" id="MEM5531304.1"/>
    </source>
</evidence>
<dbReference type="Pfam" id="PF05954">
    <property type="entry name" value="Phage_GPD"/>
    <property type="match status" value="1"/>
</dbReference>
<dbReference type="InterPro" id="IPR037026">
    <property type="entry name" value="Vgr_OB-fold_dom_sf"/>
</dbReference>
<dbReference type="Gene3D" id="2.40.50.230">
    <property type="entry name" value="Gp5 N-terminal domain"/>
    <property type="match status" value="1"/>
</dbReference>